<protein>
    <submittedName>
        <fullName evidence="1">Uncharacterized protein</fullName>
    </submittedName>
</protein>
<proteinExistence type="predicted"/>
<accession>A0A645DQD7</accession>
<sequence length="118" mass="12882">MPSAFNHSPVGFISVHCDVHSAAAGCYSGIEMAVIDRIKKSFKRQDIIKGACFSDIASVKQGMYTDKLDALGFSFGYESLEMINVRMNVSIGKQTNKMQRRAVAFAISNYFSPSASGK</sequence>
<dbReference type="AlphaFoldDB" id="A0A645DQD7"/>
<comment type="caution">
    <text evidence="1">The sequence shown here is derived from an EMBL/GenBank/DDBJ whole genome shotgun (WGS) entry which is preliminary data.</text>
</comment>
<gene>
    <name evidence="1" type="ORF">SDC9_138486</name>
</gene>
<reference evidence="1" key="1">
    <citation type="submission" date="2019-08" db="EMBL/GenBank/DDBJ databases">
        <authorList>
            <person name="Kucharzyk K."/>
            <person name="Murdoch R.W."/>
            <person name="Higgins S."/>
            <person name="Loffler F."/>
        </authorList>
    </citation>
    <scope>NUCLEOTIDE SEQUENCE</scope>
</reference>
<dbReference type="EMBL" id="VSSQ01038423">
    <property type="protein sequence ID" value="MPM91358.1"/>
    <property type="molecule type" value="Genomic_DNA"/>
</dbReference>
<organism evidence="1">
    <name type="scientific">bioreactor metagenome</name>
    <dbReference type="NCBI Taxonomy" id="1076179"/>
    <lineage>
        <taxon>unclassified sequences</taxon>
        <taxon>metagenomes</taxon>
        <taxon>ecological metagenomes</taxon>
    </lineage>
</organism>
<name>A0A645DQD7_9ZZZZ</name>
<evidence type="ECO:0000313" key="1">
    <source>
        <dbReference type="EMBL" id="MPM91358.1"/>
    </source>
</evidence>